<sequence length="425" mass="47882">MRVPGLLINSCILSPAWTLAGSIPYGLRKQDLGSDPYREVQPEDRREALPHRPEPVFPGRTHQRPTGFIALGDSYSAGIGTGANGTDDGCRRGFHAYPELVNHDLVSQEGPNPTTFQFLSCTGSTVEDVLLGSDVSQIAKFNTSTTADFALLSIGGNDLGFFDIMNSCIFRFYNFYSGTCEQTLERSDKALASGEFESHLRLVIMEILDRLHWEKRPYFTVTVTGYARFFNDETDLCDDSSLSIWWRGPKLKRKLRRRMNEMVLAVNDKIRHSVEAVNAEFSVPKVMFVDYDAEFEGHRFCEPGVIEPDYSRNETWFFLVGGADNADGSAADQHESLPLASPLTDPQVCLELAERSKDWGELALCMMARAVAHNPTLRPVNKHAVTMGGRWHAPTYYGQTFHPRAKGHEAIRDQIYRHWHQYLGH</sequence>
<dbReference type="Proteomes" id="UP001163324">
    <property type="component" value="Chromosome 1"/>
</dbReference>
<evidence type="ECO:0000313" key="2">
    <source>
        <dbReference type="Proteomes" id="UP001163324"/>
    </source>
</evidence>
<name>A0ACC0VF47_9HYPO</name>
<gene>
    <name evidence="1" type="ORF">N3K66_001036</name>
</gene>
<reference evidence="1" key="1">
    <citation type="submission" date="2022-10" db="EMBL/GenBank/DDBJ databases">
        <title>Complete Genome of Trichothecium roseum strain YXFP-22015, a Plant Pathogen Isolated from Citrus.</title>
        <authorList>
            <person name="Wang Y."/>
            <person name="Zhu L."/>
        </authorList>
    </citation>
    <scope>NUCLEOTIDE SEQUENCE</scope>
    <source>
        <strain evidence="1">YXFP-22015</strain>
    </source>
</reference>
<comment type="caution">
    <text evidence="1">The sequence shown here is derived from an EMBL/GenBank/DDBJ whole genome shotgun (WGS) entry which is preliminary data.</text>
</comment>
<organism evidence="1 2">
    <name type="scientific">Trichothecium roseum</name>
    <dbReference type="NCBI Taxonomy" id="47278"/>
    <lineage>
        <taxon>Eukaryota</taxon>
        <taxon>Fungi</taxon>
        <taxon>Dikarya</taxon>
        <taxon>Ascomycota</taxon>
        <taxon>Pezizomycotina</taxon>
        <taxon>Sordariomycetes</taxon>
        <taxon>Hypocreomycetidae</taxon>
        <taxon>Hypocreales</taxon>
        <taxon>Hypocreales incertae sedis</taxon>
        <taxon>Trichothecium</taxon>
    </lineage>
</organism>
<proteinExistence type="predicted"/>
<protein>
    <submittedName>
        <fullName evidence="1">Uncharacterized protein</fullName>
    </submittedName>
</protein>
<dbReference type="EMBL" id="CM047940">
    <property type="protein sequence ID" value="KAI9904507.1"/>
    <property type="molecule type" value="Genomic_DNA"/>
</dbReference>
<evidence type="ECO:0000313" key="1">
    <source>
        <dbReference type="EMBL" id="KAI9904507.1"/>
    </source>
</evidence>
<accession>A0ACC0VF47</accession>
<keyword evidence="2" id="KW-1185">Reference proteome</keyword>